<dbReference type="KEGG" id="pmf:P9303_27491"/>
<dbReference type="Gene3D" id="2.40.160.160">
    <property type="entry name" value="Inverse autotransporter, beta-domain"/>
    <property type="match status" value="1"/>
</dbReference>
<evidence type="ECO:0000256" key="1">
    <source>
        <dbReference type="SAM" id="SignalP"/>
    </source>
</evidence>
<proteinExistence type="predicted"/>
<name>A2CDB9_PROM3</name>
<dbReference type="RefSeq" id="WP_011827322.1">
    <property type="nucleotide sequence ID" value="NC_008820.1"/>
</dbReference>
<dbReference type="HOGENOM" id="CLU_060100_0_0_3"/>
<gene>
    <name evidence="2" type="ordered locus">P9303_27491</name>
</gene>
<accession>A2CDB9</accession>
<keyword evidence="1" id="KW-0732">Signal</keyword>
<sequence>MQRSVRLSLSLTGAAALALANTPIHPVAAQEEDGSAADLGVMEINLKDAVQFNWGFQGALQGAGTPNQAGIGAFLPIAVGENSVFFADVLLNANFSDYDGYSSIINTEVAGTTISTSTRLGYRWLNGDRSWMYGVNAGYDSRPMNTGDADSGVTLYNKESAFFQQIAAGLEAVSESWNFNAYALIPVGDTEQRLNVRYLGGALDTYGLDVGYFITPELNASVGYYYQQGDLDDADGSGVQVELDYQIADGLTAGINVSYDETFETRVSGNIEYRFGSNSTAAETKKKAWQKPTIQALSESIKNRNIRVHDCGHGSCRKACTHTPFGRTVETVNIDTKVHFRVLESAVSRHSDGAGSLSYWHCNPGAHSGKIRDWERVTRHWHGRNVS</sequence>
<feature type="signal peptide" evidence="1">
    <location>
        <begin position="1"/>
        <end position="20"/>
    </location>
</feature>
<dbReference type="Proteomes" id="UP000002274">
    <property type="component" value="Chromosome"/>
</dbReference>
<reference evidence="2 3" key="1">
    <citation type="journal article" date="2007" name="PLoS Genet.">
        <title>Patterns and implications of gene gain and loss in the evolution of Prochlorococcus.</title>
        <authorList>
            <person name="Kettler G.C."/>
            <person name="Martiny A.C."/>
            <person name="Huang K."/>
            <person name="Zucker J."/>
            <person name="Coleman M.L."/>
            <person name="Rodrigue S."/>
            <person name="Chen F."/>
            <person name="Lapidus A."/>
            <person name="Ferriera S."/>
            <person name="Johnson J."/>
            <person name="Steglich C."/>
            <person name="Church G.M."/>
            <person name="Richardson P."/>
            <person name="Chisholm S.W."/>
        </authorList>
    </citation>
    <scope>NUCLEOTIDE SEQUENCE [LARGE SCALE GENOMIC DNA]</scope>
    <source>
        <strain evidence="2 3">MIT 9303</strain>
    </source>
</reference>
<evidence type="ECO:0000313" key="2">
    <source>
        <dbReference type="EMBL" id="ABM79479.1"/>
    </source>
</evidence>
<evidence type="ECO:0008006" key="4">
    <source>
        <dbReference type="Google" id="ProtNLM"/>
    </source>
</evidence>
<dbReference type="EMBL" id="CP000554">
    <property type="protein sequence ID" value="ABM79479.1"/>
    <property type="molecule type" value="Genomic_DNA"/>
</dbReference>
<dbReference type="InterPro" id="IPR038177">
    <property type="entry name" value="IAT_beta_sf"/>
</dbReference>
<dbReference type="SUPFAM" id="SSF56935">
    <property type="entry name" value="Porins"/>
    <property type="match status" value="1"/>
</dbReference>
<dbReference type="STRING" id="59922.P9303_27491"/>
<dbReference type="AlphaFoldDB" id="A2CDB9"/>
<evidence type="ECO:0000313" key="3">
    <source>
        <dbReference type="Proteomes" id="UP000002274"/>
    </source>
</evidence>
<organism evidence="2 3">
    <name type="scientific">Prochlorococcus marinus (strain MIT 9303)</name>
    <dbReference type="NCBI Taxonomy" id="59922"/>
    <lineage>
        <taxon>Bacteria</taxon>
        <taxon>Bacillati</taxon>
        <taxon>Cyanobacteriota</taxon>
        <taxon>Cyanophyceae</taxon>
        <taxon>Synechococcales</taxon>
        <taxon>Prochlorococcaceae</taxon>
        <taxon>Prochlorococcus</taxon>
    </lineage>
</organism>
<feature type="chain" id="PRO_5002642934" description="Carbamoyl-phosphate synthase L chain" evidence="1">
    <location>
        <begin position="21"/>
        <end position="387"/>
    </location>
</feature>
<protein>
    <recommendedName>
        <fullName evidence="4">Carbamoyl-phosphate synthase L chain</fullName>
    </recommendedName>
</protein>